<accession>A0AAV1SWS6</accession>
<reference evidence="1 2" key="1">
    <citation type="submission" date="2024-01" db="EMBL/GenBank/DDBJ databases">
        <authorList>
            <person name="Waweru B."/>
        </authorList>
    </citation>
    <scope>NUCLEOTIDE SEQUENCE [LARGE SCALE GENOMIC DNA]</scope>
</reference>
<evidence type="ECO:0000313" key="1">
    <source>
        <dbReference type="EMBL" id="CAK7357318.1"/>
    </source>
</evidence>
<keyword evidence="2" id="KW-1185">Reference proteome</keyword>
<sequence length="64" mass="7098">NGSSSGGGRSRFHIGARMFIEKTSRLLQLQFIIRECKDLVHPGTIILDTVREGNRVADSLADWA</sequence>
<dbReference type="EMBL" id="CAWUPB010001198">
    <property type="protein sequence ID" value="CAK7357318.1"/>
    <property type="molecule type" value="Genomic_DNA"/>
</dbReference>
<comment type="caution">
    <text evidence="1">The sequence shown here is derived from an EMBL/GenBank/DDBJ whole genome shotgun (WGS) entry which is preliminary data.</text>
</comment>
<dbReference type="Proteomes" id="UP001314170">
    <property type="component" value="Unassembled WGS sequence"/>
</dbReference>
<gene>
    <name evidence="1" type="ORF">DCAF_LOCUS27604</name>
</gene>
<evidence type="ECO:0000313" key="2">
    <source>
        <dbReference type="Proteomes" id="UP001314170"/>
    </source>
</evidence>
<organism evidence="1 2">
    <name type="scientific">Dovyalis caffra</name>
    <dbReference type="NCBI Taxonomy" id="77055"/>
    <lineage>
        <taxon>Eukaryota</taxon>
        <taxon>Viridiplantae</taxon>
        <taxon>Streptophyta</taxon>
        <taxon>Embryophyta</taxon>
        <taxon>Tracheophyta</taxon>
        <taxon>Spermatophyta</taxon>
        <taxon>Magnoliopsida</taxon>
        <taxon>eudicotyledons</taxon>
        <taxon>Gunneridae</taxon>
        <taxon>Pentapetalae</taxon>
        <taxon>rosids</taxon>
        <taxon>fabids</taxon>
        <taxon>Malpighiales</taxon>
        <taxon>Salicaceae</taxon>
        <taxon>Flacourtieae</taxon>
        <taxon>Dovyalis</taxon>
    </lineage>
</organism>
<proteinExistence type="predicted"/>
<dbReference type="AlphaFoldDB" id="A0AAV1SWS6"/>
<feature type="non-terminal residue" evidence="1">
    <location>
        <position position="1"/>
    </location>
</feature>
<name>A0AAV1SWS6_9ROSI</name>
<protein>
    <submittedName>
        <fullName evidence="1">Uncharacterized protein</fullName>
    </submittedName>
</protein>